<dbReference type="NCBIfam" id="NF009386">
    <property type="entry name" value="PRK12745.1"/>
    <property type="match status" value="1"/>
</dbReference>
<protein>
    <submittedName>
        <fullName evidence="3">3-ketoacyl-ACP reductase</fullName>
    </submittedName>
</protein>
<dbReference type="PRINTS" id="PR00081">
    <property type="entry name" value="GDHRDH"/>
</dbReference>
<dbReference type="GO" id="GO:0030497">
    <property type="term" value="P:fatty acid elongation"/>
    <property type="evidence" value="ECO:0007669"/>
    <property type="project" value="TreeGrafter"/>
</dbReference>
<dbReference type="InterPro" id="IPR036291">
    <property type="entry name" value="NAD(P)-bd_dom_sf"/>
</dbReference>
<dbReference type="SUPFAM" id="SSF51735">
    <property type="entry name" value="NAD(P)-binding Rossmann-fold domains"/>
    <property type="match status" value="1"/>
</dbReference>
<evidence type="ECO:0000256" key="1">
    <source>
        <dbReference type="ARBA" id="ARBA00006484"/>
    </source>
</evidence>
<accession>A0A9D2SP83</accession>
<dbReference type="AlphaFoldDB" id="A0A9D2SP83"/>
<dbReference type="GO" id="GO:0008206">
    <property type="term" value="P:bile acid metabolic process"/>
    <property type="evidence" value="ECO:0007669"/>
    <property type="project" value="UniProtKB-ARBA"/>
</dbReference>
<dbReference type="PRINTS" id="PR00080">
    <property type="entry name" value="SDRFAMILY"/>
</dbReference>
<dbReference type="InterPro" id="IPR020904">
    <property type="entry name" value="Sc_DH/Rdtase_CS"/>
</dbReference>
<keyword evidence="2" id="KW-0560">Oxidoreductase</keyword>
<reference evidence="3" key="1">
    <citation type="journal article" date="2021" name="PeerJ">
        <title>Extensive microbial diversity within the chicken gut microbiome revealed by metagenomics and culture.</title>
        <authorList>
            <person name="Gilroy R."/>
            <person name="Ravi A."/>
            <person name="Getino M."/>
            <person name="Pursley I."/>
            <person name="Horton D.L."/>
            <person name="Alikhan N.F."/>
            <person name="Baker D."/>
            <person name="Gharbi K."/>
            <person name="Hall N."/>
            <person name="Watson M."/>
            <person name="Adriaenssens E.M."/>
            <person name="Foster-Nyarko E."/>
            <person name="Jarju S."/>
            <person name="Secka A."/>
            <person name="Antonio M."/>
            <person name="Oren A."/>
            <person name="Chaudhuri R.R."/>
            <person name="La Ragione R."/>
            <person name="Hildebrand F."/>
            <person name="Pallen M.J."/>
        </authorList>
    </citation>
    <scope>NUCLEOTIDE SEQUENCE</scope>
    <source>
        <strain evidence="3">USAMLcec2-132</strain>
    </source>
</reference>
<proteinExistence type="inferred from homology"/>
<dbReference type="InterPro" id="IPR002347">
    <property type="entry name" value="SDR_fam"/>
</dbReference>
<reference evidence="3" key="2">
    <citation type="submission" date="2021-04" db="EMBL/GenBank/DDBJ databases">
        <authorList>
            <person name="Gilroy R."/>
        </authorList>
    </citation>
    <scope>NUCLEOTIDE SEQUENCE</scope>
    <source>
        <strain evidence="3">USAMLcec2-132</strain>
    </source>
</reference>
<name>A0A9D2SP83_9FIRM</name>
<dbReference type="PANTHER" id="PTHR42760:SF123">
    <property type="entry name" value="OXIDOREDUCTASE"/>
    <property type="match status" value="1"/>
</dbReference>
<dbReference type="Gene3D" id="3.40.50.720">
    <property type="entry name" value="NAD(P)-binding Rossmann-like Domain"/>
    <property type="match status" value="1"/>
</dbReference>
<gene>
    <name evidence="3" type="ORF">H9761_00750</name>
</gene>
<dbReference type="GO" id="GO:0016616">
    <property type="term" value="F:oxidoreductase activity, acting on the CH-OH group of donors, NAD or NADP as acceptor"/>
    <property type="evidence" value="ECO:0007669"/>
    <property type="project" value="TreeGrafter"/>
</dbReference>
<organism evidence="3 4">
    <name type="scientific">Candidatus Eisenbergiella merdavium</name>
    <dbReference type="NCBI Taxonomy" id="2838551"/>
    <lineage>
        <taxon>Bacteria</taxon>
        <taxon>Bacillati</taxon>
        <taxon>Bacillota</taxon>
        <taxon>Clostridia</taxon>
        <taxon>Lachnospirales</taxon>
        <taxon>Lachnospiraceae</taxon>
        <taxon>Eisenbergiella</taxon>
    </lineage>
</organism>
<evidence type="ECO:0000313" key="3">
    <source>
        <dbReference type="EMBL" id="HJC22217.1"/>
    </source>
</evidence>
<dbReference type="Proteomes" id="UP000823891">
    <property type="component" value="Unassembled WGS sequence"/>
</dbReference>
<dbReference type="EMBL" id="DWWS01000006">
    <property type="protein sequence ID" value="HJC22217.1"/>
    <property type="molecule type" value="Genomic_DNA"/>
</dbReference>
<comment type="similarity">
    <text evidence="1">Belongs to the short-chain dehydrogenases/reductases (SDR) family.</text>
</comment>
<dbReference type="PROSITE" id="PS00061">
    <property type="entry name" value="ADH_SHORT"/>
    <property type="match status" value="1"/>
</dbReference>
<evidence type="ECO:0000313" key="4">
    <source>
        <dbReference type="Proteomes" id="UP000823891"/>
    </source>
</evidence>
<dbReference type="FunFam" id="3.40.50.720:FF:000084">
    <property type="entry name" value="Short-chain dehydrogenase reductase"/>
    <property type="match status" value="1"/>
</dbReference>
<dbReference type="Pfam" id="PF13561">
    <property type="entry name" value="adh_short_C2"/>
    <property type="match status" value="1"/>
</dbReference>
<comment type="caution">
    <text evidence="3">The sequence shown here is derived from an EMBL/GenBank/DDBJ whole genome shotgun (WGS) entry which is preliminary data.</text>
</comment>
<evidence type="ECO:0000256" key="2">
    <source>
        <dbReference type="ARBA" id="ARBA00023002"/>
    </source>
</evidence>
<sequence>MEKKTAIVTGASRGIGYAVAKRLGLDGYQVAMLATGPQEKYEAALNELSEQNIIWHYVQGSIASAQDRSRLLEETLERFGRVDALVNNAGVAPLERKDILEMSEESFDRVTGINTKGTLFLTQLVARQMLKQEWTGKKRGTIVNVGSCSAEVSSTSRGEYCISKAGIAMLTKLFADRLAPEGILVHEVRPGVIATDMTSAVKEKYDAMLEQGVFPIRRWGTPEDVAEAVSMFCSDQLLYTTGDYLDVDGGFHIRRL</sequence>
<dbReference type="PANTHER" id="PTHR42760">
    <property type="entry name" value="SHORT-CHAIN DEHYDROGENASES/REDUCTASES FAMILY MEMBER"/>
    <property type="match status" value="1"/>
</dbReference>